<accession>A0ABW5N425</accession>
<name>A0ABW5N425_9FLAO</name>
<dbReference type="PANTHER" id="PTHR33387:SF3">
    <property type="entry name" value="DUF985 DOMAIN-CONTAINING PROTEIN"/>
    <property type="match status" value="1"/>
</dbReference>
<organism evidence="2 3">
    <name type="scientific">Aquimarina hainanensis</name>
    <dbReference type="NCBI Taxonomy" id="1578017"/>
    <lineage>
        <taxon>Bacteria</taxon>
        <taxon>Pseudomonadati</taxon>
        <taxon>Bacteroidota</taxon>
        <taxon>Flavobacteriia</taxon>
        <taxon>Flavobacteriales</taxon>
        <taxon>Flavobacteriaceae</taxon>
        <taxon>Aquimarina</taxon>
    </lineage>
</organism>
<dbReference type="Gene3D" id="2.60.120.10">
    <property type="entry name" value="Jelly Rolls"/>
    <property type="match status" value="1"/>
</dbReference>
<dbReference type="InterPro" id="IPR014710">
    <property type="entry name" value="RmlC-like_jellyroll"/>
</dbReference>
<gene>
    <name evidence="2" type="ORF">ACFSTE_03450</name>
</gene>
<feature type="domain" description="DUF985" evidence="1">
    <location>
        <begin position="5"/>
        <end position="144"/>
    </location>
</feature>
<dbReference type="CDD" id="cd06121">
    <property type="entry name" value="cupin_YML079wp"/>
    <property type="match status" value="1"/>
</dbReference>
<reference evidence="3" key="1">
    <citation type="journal article" date="2019" name="Int. J. Syst. Evol. Microbiol.">
        <title>The Global Catalogue of Microorganisms (GCM) 10K type strain sequencing project: providing services to taxonomists for standard genome sequencing and annotation.</title>
        <authorList>
            <consortium name="The Broad Institute Genomics Platform"/>
            <consortium name="The Broad Institute Genome Sequencing Center for Infectious Disease"/>
            <person name="Wu L."/>
            <person name="Ma J."/>
        </authorList>
    </citation>
    <scope>NUCLEOTIDE SEQUENCE [LARGE SCALE GENOMIC DNA]</scope>
    <source>
        <strain evidence="3">KCTC 42423</strain>
    </source>
</reference>
<comment type="caution">
    <text evidence="2">The sequence shown here is derived from an EMBL/GenBank/DDBJ whole genome shotgun (WGS) entry which is preliminary data.</text>
</comment>
<evidence type="ECO:0000313" key="2">
    <source>
        <dbReference type="EMBL" id="MFD2589871.1"/>
    </source>
</evidence>
<evidence type="ECO:0000259" key="1">
    <source>
        <dbReference type="Pfam" id="PF06172"/>
    </source>
</evidence>
<dbReference type="Pfam" id="PF06172">
    <property type="entry name" value="Cupin_5"/>
    <property type="match status" value="1"/>
</dbReference>
<keyword evidence="3" id="KW-1185">Reference proteome</keyword>
<dbReference type="RefSeq" id="WP_176029413.1">
    <property type="nucleotide sequence ID" value="NZ_JBHSJV010000001.1"/>
</dbReference>
<dbReference type="InterPro" id="IPR011051">
    <property type="entry name" value="RmlC_Cupin_sf"/>
</dbReference>
<evidence type="ECO:0000313" key="3">
    <source>
        <dbReference type="Proteomes" id="UP001597459"/>
    </source>
</evidence>
<dbReference type="InterPro" id="IPR009327">
    <property type="entry name" value="Cupin_DUF985"/>
</dbReference>
<dbReference type="Proteomes" id="UP001597459">
    <property type="component" value="Unassembled WGS sequence"/>
</dbReference>
<dbReference type="SUPFAM" id="SSF51182">
    <property type="entry name" value="RmlC-like cupins"/>
    <property type="match status" value="1"/>
</dbReference>
<protein>
    <submittedName>
        <fullName evidence="2">Cupin domain-containing protein</fullName>
    </submittedName>
</protein>
<proteinExistence type="predicted"/>
<dbReference type="PANTHER" id="PTHR33387">
    <property type="entry name" value="RMLC-LIKE JELLY ROLL FOLD PROTEIN"/>
    <property type="match status" value="1"/>
</dbReference>
<dbReference type="EMBL" id="JBHULX010000002">
    <property type="protein sequence ID" value="MFD2589871.1"/>
    <property type="molecule type" value="Genomic_DNA"/>
</dbReference>
<sequence>MNTAQSIIKHLDLQPHPEGGYFRETYRSKEEIPKAALPDTYSSSRNYTTAIYFLLTSDTFSAFHRIKQDEIWHFYDGAPIQLHMISPEGHYSMVRIGKDFSNGELPQFTVPGGYWFAANLQKEATFSLVGCTVSPGFDFQDFELPKRDYLQSLFPEHTQIITLLTR</sequence>
<dbReference type="InterPro" id="IPR039935">
    <property type="entry name" value="YML079W-like"/>
</dbReference>